<dbReference type="InterPro" id="IPR051423">
    <property type="entry name" value="CD225/Dispanin"/>
</dbReference>
<protein>
    <submittedName>
        <fullName evidence="7">Uncharacterized protein</fullName>
    </submittedName>
</protein>
<proteinExistence type="inferred from homology"/>
<name>A0A8W8JIG2_MAGGI</name>
<evidence type="ECO:0000256" key="2">
    <source>
        <dbReference type="ARBA" id="ARBA00006843"/>
    </source>
</evidence>
<accession>A0A8W8JIG2</accession>
<evidence type="ECO:0000256" key="6">
    <source>
        <dbReference type="SAM" id="MobiDB-lite"/>
    </source>
</evidence>
<keyword evidence="4" id="KW-1133">Transmembrane helix</keyword>
<dbReference type="GO" id="GO:0016020">
    <property type="term" value="C:membrane"/>
    <property type="evidence" value="ECO:0007669"/>
    <property type="project" value="UniProtKB-SubCell"/>
</dbReference>
<evidence type="ECO:0000313" key="8">
    <source>
        <dbReference type="Proteomes" id="UP000005408"/>
    </source>
</evidence>
<dbReference type="Pfam" id="PF04505">
    <property type="entry name" value="CD225"/>
    <property type="match status" value="1"/>
</dbReference>
<evidence type="ECO:0000313" key="7">
    <source>
        <dbReference type="EnsemblMetazoa" id="G19583.1:cds"/>
    </source>
</evidence>
<sequence length="219" mass="24198">MSEPSPANCQAEDQNDQSTFTYGNQYNQNPIGNQYPSPGCPQYPGNQYTNQSPYNVPGQIIQPGAIVYNRAPVTQDWIVPAVLSCLFCCWPLGLKAILAASKANNAAAIGDVMEAERQSNDARTFHSLVLWKSNEPVYPRTRCVRLSSLVCVVSGRRANEAAAIGDAIEADKHSKKRAHSTQVPLKGYDDKRQMMVLLEIVRNGYILPRQLLCQGKTEK</sequence>
<comment type="similarity">
    <text evidence="2">Belongs to the CD225/Dispanin family.</text>
</comment>
<dbReference type="EnsemblMetazoa" id="G19583.1">
    <property type="protein sequence ID" value="G19583.1:cds"/>
    <property type="gene ID" value="G19583"/>
</dbReference>
<feature type="compositionally biased region" description="Polar residues" evidence="6">
    <location>
        <begin position="1"/>
        <end position="36"/>
    </location>
</feature>
<dbReference type="AlphaFoldDB" id="A0A8W8JIG2"/>
<keyword evidence="8" id="KW-1185">Reference proteome</keyword>
<evidence type="ECO:0000256" key="3">
    <source>
        <dbReference type="ARBA" id="ARBA00022692"/>
    </source>
</evidence>
<evidence type="ECO:0000256" key="1">
    <source>
        <dbReference type="ARBA" id="ARBA00004370"/>
    </source>
</evidence>
<dbReference type="PANTHER" id="PTHR14948:SF25">
    <property type="entry name" value="DUF4190 DOMAIN-CONTAINING PROTEIN"/>
    <property type="match status" value="1"/>
</dbReference>
<dbReference type="PANTHER" id="PTHR14948">
    <property type="entry name" value="NG5"/>
    <property type="match status" value="1"/>
</dbReference>
<comment type="subcellular location">
    <subcellularLocation>
        <location evidence="1">Membrane</location>
    </subcellularLocation>
</comment>
<keyword evidence="5" id="KW-0472">Membrane</keyword>
<dbReference type="Proteomes" id="UP000005408">
    <property type="component" value="Unassembled WGS sequence"/>
</dbReference>
<evidence type="ECO:0000256" key="5">
    <source>
        <dbReference type="ARBA" id="ARBA00023136"/>
    </source>
</evidence>
<evidence type="ECO:0000256" key="4">
    <source>
        <dbReference type="ARBA" id="ARBA00022989"/>
    </source>
</evidence>
<reference evidence="7" key="1">
    <citation type="submission" date="2022-08" db="UniProtKB">
        <authorList>
            <consortium name="EnsemblMetazoa"/>
        </authorList>
    </citation>
    <scope>IDENTIFICATION</scope>
    <source>
        <strain evidence="7">05x7-T-G4-1.051#20</strain>
    </source>
</reference>
<keyword evidence="3" id="KW-0812">Transmembrane</keyword>
<feature type="region of interest" description="Disordered" evidence="6">
    <location>
        <begin position="1"/>
        <end position="40"/>
    </location>
</feature>
<organism evidence="7 8">
    <name type="scientific">Magallana gigas</name>
    <name type="common">Pacific oyster</name>
    <name type="synonym">Crassostrea gigas</name>
    <dbReference type="NCBI Taxonomy" id="29159"/>
    <lineage>
        <taxon>Eukaryota</taxon>
        <taxon>Metazoa</taxon>
        <taxon>Spiralia</taxon>
        <taxon>Lophotrochozoa</taxon>
        <taxon>Mollusca</taxon>
        <taxon>Bivalvia</taxon>
        <taxon>Autobranchia</taxon>
        <taxon>Pteriomorphia</taxon>
        <taxon>Ostreida</taxon>
        <taxon>Ostreoidea</taxon>
        <taxon>Ostreidae</taxon>
        <taxon>Magallana</taxon>
    </lineage>
</organism>
<dbReference type="InterPro" id="IPR007593">
    <property type="entry name" value="CD225/Dispanin_fam"/>
</dbReference>